<sequence length="149" mass="16641">MSWISFGPCGGWGHADACPAVHKTGDGMESMVLPGTGAELKPRKLVTLSVNARDQNSFMPSSGAKAKHTLDNGMYNQQVIMYCIGWHTWFQFICKFCYTLKTSSFYTSLEYPWWQTTIQPSSYSAAVKWARATNQELTMHLTAQDGLTV</sequence>
<keyword evidence="2" id="KW-1185">Reference proteome</keyword>
<comment type="caution">
    <text evidence="1">The sequence shown here is derived from an EMBL/GenBank/DDBJ whole genome shotgun (WGS) entry which is preliminary data.</text>
</comment>
<reference evidence="1" key="1">
    <citation type="submission" date="2020-05" db="EMBL/GenBank/DDBJ databases">
        <title>WGS assembly of Panicum virgatum.</title>
        <authorList>
            <person name="Lovell J.T."/>
            <person name="Jenkins J."/>
            <person name="Shu S."/>
            <person name="Juenger T.E."/>
            <person name="Schmutz J."/>
        </authorList>
    </citation>
    <scope>NUCLEOTIDE SEQUENCE</scope>
    <source>
        <strain evidence="1">AP13</strain>
    </source>
</reference>
<evidence type="ECO:0000313" key="1">
    <source>
        <dbReference type="EMBL" id="KAG2582459.1"/>
    </source>
</evidence>
<gene>
    <name evidence="1" type="ORF">PVAP13_6KG109200</name>
</gene>
<protein>
    <submittedName>
        <fullName evidence="1">Uncharacterized protein</fullName>
    </submittedName>
</protein>
<accession>A0A8T0RCB8</accession>
<dbReference type="EMBL" id="CM029047">
    <property type="protein sequence ID" value="KAG2582459.1"/>
    <property type="molecule type" value="Genomic_DNA"/>
</dbReference>
<dbReference type="Proteomes" id="UP000823388">
    <property type="component" value="Chromosome 6K"/>
</dbReference>
<name>A0A8T0RCB8_PANVG</name>
<evidence type="ECO:0000313" key="2">
    <source>
        <dbReference type="Proteomes" id="UP000823388"/>
    </source>
</evidence>
<proteinExistence type="predicted"/>
<dbReference type="AlphaFoldDB" id="A0A8T0RCB8"/>
<organism evidence="1 2">
    <name type="scientific">Panicum virgatum</name>
    <name type="common">Blackwell switchgrass</name>
    <dbReference type="NCBI Taxonomy" id="38727"/>
    <lineage>
        <taxon>Eukaryota</taxon>
        <taxon>Viridiplantae</taxon>
        <taxon>Streptophyta</taxon>
        <taxon>Embryophyta</taxon>
        <taxon>Tracheophyta</taxon>
        <taxon>Spermatophyta</taxon>
        <taxon>Magnoliopsida</taxon>
        <taxon>Liliopsida</taxon>
        <taxon>Poales</taxon>
        <taxon>Poaceae</taxon>
        <taxon>PACMAD clade</taxon>
        <taxon>Panicoideae</taxon>
        <taxon>Panicodae</taxon>
        <taxon>Paniceae</taxon>
        <taxon>Panicinae</taxon>
        <taxon>Panicum</taxon>
        <taxon>Panicum sect. Hiantes</taxon>
    </lineage>
</organism>